<gene>
    <name evidence="16" type="ORF">MQH31_00005</name>
</gene>
<keyword evidence="17" id="KW-1185">Reference proteome</keyword>
<dbReference type="GO" id="GO:0005524">
    <property type="term" value="F:ATP binding"/>
    <property type="evidence" value="ECO:0007669"/>
    <property type="project" value="UniProtKB-KW"/>
</dbReference>
<evidence type="ECO:0000256" key="6">
    <source>
        <dbReference type="ARBA" id="ARBA00022692"/>
    </source>
</evidence>
<dbReference type="EC" id="2.7.13.3" evidence="3"/>
<dbReference type="Pfam" id="PF01627">
    <property type="entry name" value="Hpt"/>
    <property type="match status" value="1"/>
</dbReference>
<dbReference type="Pfam" id="PF00072">
    <property type="entry name" value="Response_reg"/>
    <property type="match status" value="2"/>
</dbReference>
<evidence type="ECO:0000256" key="11">
    <source>
        <dbReference type="ARBA" id="ARBA00023136"/>
    </source>
</evidence>
<feature type="domain" description="Response regulatory" evidence="14">
    <location>
        <begin position="67"/>
        <end position="182"/>
    </location>
</feature>
<dbReference type="SUPFAM" id="SSF52172">
    <property type="entry name" value="CheY-like"/>
    <property type="match status" value="2"/>
</dbReference>
<evidence type="ECO:0000256" key="7">
    <source>
        <dbReference type="ARBA" id="ARBA00022741"/>
    </source>
</evidence>
<proteinExistence type="predicted"/>
<evidence type="ECO:0000256" key="13">
    <source>
        <dbReference type="PROSITE-ProRule" id="PRU00169"/>
    </source>
</evidence>
<evidence type="ECO:0000256" key="1">
    <source>
        <dbReference type="ARBA" id="ARBA00000085"/>
    </source>
</evidence>
<keyword evidence="4" id="KW-1003">Cell membrane</keyword>
<evidence type="ECO:0000256" key="10">
    <source>
        <dbReference type="ARBA" id="ARBA00023012"/>
    </source>
</evidence>
<dbReference type="RefSeq" id="WP_243010473.1">
    <property type="nucleotide sequence ID" value="NZ_JALGAR010000001.1"/>
</dbReference>
<dbReference type="PROSITE" id="PS50894">
    <property type="entry name" value="HPT"/>
    <property type="match status" value="1"/>
</dbReference>
<dbReference type="InterPro" id="IPR003594">
    <property type="entry name" value="HATPase_dom"/>
</dbReference>
<protein>
    <recommendedName>
        <fullName evidence="3">histidine kinase</fullName>
        <ecNumber evidence="3">2.7.13.3</ecNumber>
    </recommendedName>
</protein>
<keyword evidence="8" id="KW-0067">ATP-binding</keyword>
<evidence type="ECO:0000259" key="14">
    <source>
        <dbReference type="PROSITE" id="PS50110"/>
    </source>
</evidence>
<dbReference type="SMART" id="SM00448">
    <property type="entry name" value="REC"/>
    <property type="match status" value="2"/>
</dbReference>
<dbReference type="Gene3D" id="3.30.565.10">
    <property type="entry name" value="Histidine kinase-like ATPase, C-terminal domain"/>
    <property type="match status" value="1"/>
</dbReference>
<dbReference type="GO" id="GO:0005886">
    <property type="term" value="C:plasma membrane"/>
    <property type="evidence" value="ECO:0007669"/>
    <property type="project" value="UniProtKB-SubCell"/>
</dbReference>
<dbReference type="Pfam" id="PF02518">
    <property type="entry name" value="HATPase_c"/>
    <property type="match status" value="1"/>
</dbReference>
<feature type="modified residue" description="4-aspartylphosphate" evidence="13">
    <location>
        <position position="252"/>
    </location>
</feature>
<evidence type="ECO:0000256" key="8">
    <source>
        <dbReference type="ARBA" id="ARBA00022840"/>
    </source>
</evidence>
<keyword evidence="10" id="KW-0902">Two-component regulatory system</keyword>
<keyword evidence="7" id="KW-0547">Nucleotide-binding</keyword>
<dbReference type="SUPFAM" id="SSF55874">
    <property type="entry name" value="ATPase domain of HSP90 chaperone/DNA topoisomerase II/histidine kinase"/>
    <property type="match status" value="1"/>
</dbReference>
<evidence type="ECO:0000256" key="12">
    <source>
        <dbReference type="PROSITE-ProRule" id="PRU00110"/>
    </source>
</evidence>
<dbReference type="PANTHER" id="PTHR45339">
    <property type="entry name" value="HYBRID SIGNAL TRANSDUCTION HISTIDINE KINASE J"/>
    <property type="match status" value="1"/>
</dbReference>
<comment type="catalytic activity">
    <reaction evidence="1">
        <text>ATP + protein L-histidine = ADP + protein N-phospho-L-histidine.</text>
        <dbReference type="EC" id="2.7.13.3"/>
    </reaction>
</comment>
<dbReference type="SMART" id="SM00073">
    <property type="entry name" value="HPT"/>
    <property type="match status" value="1"/>
</dbReference>
<dbReference type="InterPro" id="IPR008207">
    <property type="entry name" value="Sig_transdc_His_kin_Hpt_dom"/>
</dbReference>
<dbReference type="GO" id="GO:0004673">
    <property type="term" value="F:protein histidine kinase activity"/>
    <property type="evidence" value="ECO:0007669"/>
    <property type="project" value="UniProtKB-EC"/>
</dbReference>
<keyword evidence="11" id="KW-0472">Membrane</keyword>
<evidence type="ECO:0000259" key="15">
    <source>
        <dbReference type="PROSITE" id="PS50894"/>
    </source>
</evidence>
<dbReference type="Proteomes" id="UP001165341">
    <property type="component" value="Unassembled WGS sequence"/>
</dbReference>
<evidence type="ECO:0000256" key="9">
    <source>
        <dbReference type="ARBA" id="ARBA00022989"/>
    </source>
</evidence>
<dbReference type="EMBL" id="JALGAR010000001">
    <property type="protein sequence ID" value="MCI4656201.1"/>
    <property type="molecule type" value="Genomic_DNA"/>
</dbReference>
<dbReference type="PANTHER" id="PTHR45339:SF1">
    <property type="entry name" value="HYBRID SIGNAL TRANSDUCTION HISTIDINE KINASE J"/>
    <property type="match status" value="1"/>
</dbReference>
<dbReference type="SUPFAM" id="SSF47226">
    <property type="entry name" value="Histidine-containing phosphotransfer domain, HPT domain"/>
    <property type="match status" value="1"/>
</dbReference>
<evidence type="ECO:0000313" key="16">
    <source>
        <dbReference type="EMBL" id="MCI4656201.1"/>
    </source>
</evidence>
<dbReference type="InterPro" id="IPR036890">
    <property type="entry name" value="HATPase_C_sf"/>
</dbReference>
<evidence type="ECO:0000256" key="3">
    <source>
        <dbReference type="ARBA" id="ARBA00012438"/>
    </source>
</evidence>
<feature type="modified residue" description="Phosphohistidine" evidence="12">
    <location>
        <position position="420"/>
    </location>
</feature>
<feature type="domain" description="HPt" evidence="15">
    <location>
        <begin position="381"/>
        <end position="481"/>
    </location>
</feature>
<dbReference type="InterPro" id="IPR001789">
    <property type="entry name" value="Sig_transdc_resp-reg_receiver"/>
</dbReference>
<comment type="subcellular location">
    <subcellularLocation>
        <location evidence="2">Cell membrane</location>
        <topology evidence="2">Multi-pass membrane protein</topology>
    </subcellularLocation>
</comment>
<evidence type="ECO:0000256" key="2">
    <source>
        <dbReference type="ARBA" id="ARBA00004651"/>
    </source>
</evidence>
<feature type="non-terminal residue" evidence="16">
    <location>
        <position position="1"/>
    </location>
</feature>
<dbReference type="AlphaFoldDB" id="A0AA41QR93"/>
<keyword evidence="6" id="KW-0812">Transmembrane</keyword>
<sequence length="481" mass="50614">DASTTRVYGGSGLGLAISQALVEIMGGRIEVTSTVGVGSTFAFTIAWRESPSPERRVTETISLAGLRALMVDDNEANRRILSGQLSRWGMKCTVTATSDEMIADARNSPVPDIAILDMQLPGMDGAAVARVLQDLPGWQDTPMILLTSMSATLSKARKAPFAAVLTKPVRSAQLQRVVIEVLSGQVAAGDETPARADAVSGLRILLAEDNLVNQKVAQLMLAKGGHRVDTVSNGLEAVHAAQLGDFDVVLMDVHMPIVDGLEATRLIRVLGDSIRQPMIIALTASVTAEARRACLDAGMDQYLSKPIRVQELADALALTLRVPARQSVPAVTVGAFSEWKDDSAPVPSPTPEPAASVLATPTAESAPVLDPELYGYLDEMGAETKAVLLQHFLDESGGHLVALRAELDRANLVQAAFVAHRLRGSSATIGASELAAVCGEIEARANEGGRITEDQLTRLEAAIAEVTAVLATDLAATLDAG</sequence>
<dbReference type="InterPro" id="IPR011006">
    <property type="entry name" value="CheY-like_superfamily"/>
</dbReference>
<dbReference type="Gene3D" id="1.20.120.160">
    <property type="entry name" value="HPT domain"/>
    <property type="match status" value="1"/>
</dbReference>
<name>A0AA41QR93_9MICO</name>
<evidence type="ECO:0000256" key="4">
    <source>
        <dbReference type="ARBA" id="ARBA00022475"/>
    </source>
</evidence>
<dbReference type="Gene3D" id="3.40.50.2300">
    <property type="match status" value="2"/>
</dbReference>
<dbReference type="PROSITE" id="PS50110">
    <property type="entry name" value="RESPONSE_REGULATORY"/>
    <property type="match status" value="2"/>
</dbReference>
<feature type="domain" description="Response regulatory" evidence="14">
    <location>
        <begin position="203"/>
        <end position="320"/>
    </location>
</feature>
<dbReference type="CDD" id="cd17546">
    <property type="entry name" value="REC_hyHK_CKI1_RcsC-like"/>
    <property type="match status" value="1"/>
</dbReference>
<feature type="modified residue" description="4-aspartylphosphate" evidence="13">
    <location>
        <position position="117"/>
    </location>
</feature>
<accession>A0AA41QR93</accession>
<comment type="caution">
    <text evidence="16">The sequence shown here is derived from an EMBL/GenBank/DDBJ whole genome shotgun (WGS) entry which is preliminary data.</text>
</comment>
<keyword evidence="5 13" id="KW-0597">Phosphoprotein</keyword>
<reference evidence="16" key="1">
    <citation type="submission" date="2022-03" db="EMBL/GenBank/DDBJ databases">
        <title>Cryobacterium sp. nov. strain ZS14-85, isolated from Antarctic soil.</title>
        <authorList>
            <person name="Li J."/>
            <person name="Niu G."/>
        </authorList>
    </citation>
    <scope>NUCLEOTIDE SEQUENCE</scope>
    <source>
        <strain evidence="16">ZS14-85</strain>
    </source>
</reference>
<evidence type="ECO:0000313" key="17">
    <source>
        <dbReference type="Proteomes" id="UP001165341"/>
    </source>
</evidence>
<organism evidence="16 17">
    <name type="scientific">Cryobacterium zhongshanensis</name>
    <dbReference type="NCBI Taxonomy" id="2928153"/>
    <lineage>
        <taxon>Bacteria</taxon>
        <taxon>Bacillati</taxon>
        <taxon>Actinomycetota</taxon>
        <taxon>Actinomycetes</taxon>
        <taxon>Micrococcales</taxon>
        <taxon>Microbacteriaceae</taxon>
        <taxon>Cryobacterium</taxon>
    </lineage>
</organism>
<evidence type="ECO:0000256" key="5">
    <source>
        <dbReference type="ARBA" id="ARBA00022553"/>
    </source>
</evidence>
<keyword evidence="9" id="KW-1133">Transmembrane helix</keyword>
<dbReference type="InterPro" id="IPR004358">
    <property type="entry name" value="Sig_transdc_His_kin-like_C"/>
</dbReference>
<dbReference type="InterPro" id="IPR036641">
    <property type="entry name" value="HPT_dom_sf"/>
</dbReference>
<dbReference type="PRINTS" id="PR00344">
    <property type="entry name" value="BCTRLSENSOR"/>
</dbReference>
<dbReference type="GO" id="GO:0000160">
    <property type="term" value="P:phosphorelay signal transduction system"/>
    <property type="evidence" value="ECO:0007669"/>
    <property type="project" value="UniProtKB-KW"/>
</dbReference>